<dbReference type="EMBL" id="FQVL01000003">
    <property type="protein sequence ID" value="SHE76270.1"/>
    <property type="molecule type" value="Genomic_DNA"/>
</dbReference>
<evidence type="ECO:0000313" key="4">
    <source>
        <dbReference type="Proteomes" id="UP000184476"/>
    </source>
</evidence>
<dbReference type="GO" id="GO:0046872">
    <property type="term" value="F:metal ion binding"/>
    <property type="evidence" value="ECO:0007669"/>
    <property type="project" value="InterPro"/>
</dbReference>
<dbReference type="RefSeq" id="WP_073154143.1">
    <property type="nucleotide sequence ID" value="NZ_FQVL01000003.1"/>
</dbReference>
<accession>A0A1M4W546</accession>
<dbReference type="SUPFAM" id="SSF56059">
    <property type="entry name" value="Glutathione synthetase ATP-binding domain-like"/>
    <property type="match status" value="1"/>
</dbReference>
<dbReference type="InterPro" id="IPR011761">
    <property type="entry name" value="ATP-grasp"/>
</dbReference>
<organism evidence="3 4">
    <name type="scientific">Seinonella peptonophila</name>
    <dbReference type="NCBI Taxonomy" id="112248"/>
    <lineage>
        <taxon>Bacteria</taxon>
        <taxon>Bacillati</taxon>
        <taxon>Bacillota</taxon>
        <taxon>Bacilli</taxon>
        <taxon>Bacillales</taxon>
        <taxon>Thermoactinomycetaceae</taxon>
        <taxon>Seinonella</taxon>
    </lineage>
</organism>
<evidence type="ECO:0000256" key="1">
    <source>
        <dbReference type="PROSITE-ProRule" id="PRU00409"/>
    </source>
</evidence>
<dbReference type="OrthoDB" id="7869153at2"/>
<evidence type="ECO:0000313" key="3">
    <source>
        <dbReference type="EMBL" id="SHE76270.1"/>
    </source>
</evidence>
<evidence type="ECO:0000259" key="2">
    <source>
        <dbReference type="PROSITE" id="PS50975"/>
    </source>
</evidence>
<reference evidence="3 4" key="1">
    <citation type="submission" date="2016-11" db="EMBL/GenBank/DDBJ databases">
        <authorList>
            <person name="Jaros S."/>
            <person name="Januszkiewicz K."/>
            <person name="Wedrychowicz H."/>
        </authorList>
    </citation>
    <scope>NUCLEOTIDE SEQUENCE [LARGE SCALE GENOMIC DNA]</scope>
    <source>
        <strain evidence="3 4">DSM 44666</strain>
    </source>
</reference>
<name>A0A1M4W546_9BACL</name>
<keyword evidence="1" id="KW-0547">Nucleotide-binding</keyword>
<dbReference type="Proteomes" id="UP000184476">
    <property type="component" value="Unassembled WGS sequence"/>
</dbReference>
<feature type="domain" description="ATP-grasp" evidence="2">
    <location>
        <begin position="125"/>
        <end position="359"/>
    </location>
</feature>
<gene>
    <name evidence="3" type="ORF">SAMN05444392_10337</name>
</gene>
<dbReference type="InterPro" id="IPR026838">
    <property type="entry name" value="YheC/D"/>
</dbReference>
<keyword evidence="4" id="KW-1185">Reference proteome</keyword>
<dbReference type="AlphaFoldDB" id="A0A1M4W546"/>
<sequence length="370" mass="42308">MKPLIGILTADGGNLFRGNHANFIDLIRTGRKRKHRIIVVTPRSFSADFRSVDGFQLSEKTGIPTWRRIHCAIPSVIYNRLPNRSIENQSAVKYLLTKLNQLPDVQLFNPHFFNKWDLFQFLKQAPSLAHLLPETVPYTNPKSLQTMLQKYPILFAKPVNGKAGVGMIRIQRNRNNFLCIHQTKQQKRRYHATHQATIERIVQRLIGNQSYILQQAIPLSKYKGRPYDLRILAQKQLDGNWGISGIGIRIAGKNAISTHVPMGGKLGNRKQIINHCFGNRSSIIENRIKETALSIANAIEQASGETLGEMSLDLGIEQNGRLWFFEANAKPMKFDEPEIRKRSLNRIIDYAEYLREDALRKDVAYGNIEM</sequence>
<dbReference type="GO" id="GO:0005524">
    <property type="term" value="F:ATP binding"/>
    <property type="evidence" value="ECO:0007669"/>
    <property type="project" value="UniProtKB-UniRule"/>
</dbReference>
<protein>
    <submittedName>
        <fullName evidence="3">YheC/D like ATP-grasp</fullName>
    </submittedName>
</protein>
<dbReference type="STRING" id="112248.SAMN05444392_10337"/>
<dbReference type="PROSITE" id="PS50975">
    <property type="entry name" value="ATP_GRASP"/>
    <property type="match status" value="1"/>
</dbReference>
<dbReference type="Pfam" id="PF14398">
    <property type="entry name" value="ATPgrasp_YheCD"/>
    <property type="match status" value="1"/>
</dbReference>
<proteinExistence type="predicted"/>
<keyword evidence="1" id="KW-0067">ATP-binding</keyword>